<name>A0A1X7JZW7_9BURK</name>
<dbReference type="EMBL" id="FXAT01000003">
    <property type="protein sequence ID" value="SMG33899.1"/>
    <property type="molecule type" value="Genomic_DNA"/>
</dbReference>
<feature type="compositionally biased region" description="Basic and acidic residues" evidence="1">
    <location>
        <begin position="181"/>
        <end position="191"/>
    </location>
</feature>
<organism evidence="2 3">
    <name type="scientific">Paraburkholderia susongensis</name>
    <dbReference type="NCBI Taxonomy" id="1515439"/>
    <lineage>
        <taxon>Bacteria</taxon>
        <taxon>Pseudomonadati</taxon>
        <taxon>Pseudomonadota</taxon>
        <taxon>Betaproteobacteria</taxon>
        <taxon>Burkholderiales</taxon>
        <taxon>Burkholderiaceae</taxon>
        <taxon>Paraburkholderia</taxon>
    </lineage>
</organism>
<reference evidence="3" key="1">
    <citation type="submission" date="2017-04" db="EMBL/GenBank/DDBJ databases">
        <authorList>
            <person name="Varghese N."/>
            <person name="Submissions S."/>
        </authorList>
    </citation>
    <scope>NUCLEOTIDE SEQUENCE [LARGE SCALE GENOMIC DNA]</scope>
    <source>
        <strain evidence="3">LMG 29540</strain>
    </source>
</reference>
<dbReference type="Proteomes" id="UP000193228">
    <property type="component" value="Unassembled WGS sequence"/>
</dbReference>
<keyword evidence="3" id="KW-1185">Reference proteome</keyword>
<evidence type="ECO:0000256" key="1">
    <source>
        <dbReference type="SAM" id="MobiDB-lite"/>
    </source>
</evidence>
<evidence type="ECO:0008006" key="4">
    <source>
        <dbReference type="Google" id="ProtNLM"/>
    </source>
</evidence>
<evidence type="ECO:0000313" key="3">
    <source>
        <dbReference type="Proteomes" id="UP000193228"/>
    </source>
</evidence>
<feature type="region of interest" description="Disordered" evidence="1">
    <location>
        <begin position="155"/>
        <end position="212"/>
    </location>
</feature>
<proteinExistence type="predicted"/>
<sequence>MSAAFSVSPATGPSQLERWISGKSSGVRVTKVDGLSRTRHWAWGAVIAVLCSLAYAKAPNMPHGGGAFSHGGADRAMRMEMRGSGRYAGAAGMPRTSPARNSMAARDPRTQRSANFAGANYGNSFGGYQSGTRRIAGPSAYGDGRGRMQYAGAITPVSAESRPVPRPPPNTPMRSGSIRADVTRYNEERGGARAMPRPADDPRQSEGSPYRN</sequence>
<evidence type="ECO:0000313" key="2">
    <source>
        <dbReference type="EMBL" id="SMG33899.1"/>
    </source>
</evidence>
<gene>
    <name evidence="2" type="ORF">SAMN06265784_103211</name>
</gene>
<feature type="region of interest" description="Disordered" evidence="1">
    <location>
        <begin position="87"/>
        <end position="107"/>
    </location>
</feature>
<dbReference type="AlphaFoldDB" id="A0A1X7JZW7"/>
<accession>A0A1X7JZW7</accession>
<protein>
    <recommendedName>
        <fullName evidence="4">Peptide-binding protein</fullName>
    </recommendedName>
</protein>